<protein>
    <recommendedName>
        <fullName evidence="3">amidase</fullName>
        <ecNumber evidence="3">3.5.1.4</ecNumber>
    </recommendedName>
</protein>
<dbReference type="InterPro" id="IPR020556">
    <property type="entry name" value="Amidase_CS"/>
</dbReference>
<dbReference type="PANTHER" id="PTHR46072">
    <property type="entry name" value="AMIDASE-RELATED-RELATED"/>
    <property type="match status" value="1"/>
</dbReference>
<feature type="domain" description="Amidase" evidence="6">
    <location>
        <begin position="61"/>
        <end position="533"/>
    </location>
</feature>
<evidence type="ECO:0000256" key="5">
    <source>
        <dbReference type="PIRSR" id="PIRSR001221-1"/>
    </source>
</evidence>
<evidence type="ECO:0000256" key="2">
    <source>
        <dbReference type="ARBA" id="ARBA00009199"/>
    </source>
</evidence>
<dbReference type="EC" id="3.5.1.4" evidence="3"/>
<comment type="catalytic activity">
    <reaction evidence="1">
        <text>a monocarboxylic acid amide + H2O = a monocarboxylate + NH4(+)</text>
        <dbReference type="Rhea" id="RHEA:12020"/>
        <dbReference type="ChEBI" id="CHEBI:15377"/>
        <dbReference type="ChEBI" id="CHEBI:28938"/>
        <dbReference type="ChEBI" id="CHEBI:35757"/>
        <dbReference type="ChEBI" id="CHEBI:83628"/>
        <dbReference type="EC" id="3.5.1.4"/>
    </reaction>
</comment>
<evidence type="ECO:0000256" key="1">
    <source>
        <dbReference type="ARBA" id="ARBA00001311"/>
    </source>
</evidence>
<dbReference type="InterPro" id="IPR023631">
    <property type="entry name" value="Amidase_dom"/>
</dbReference>
<dbReference type="PANTHER" id="PTHR46072:SF10">
    <property type="entry name" value="ACETAMIDASE"/>
    <property type="match status" value="1"/>
</dbReference>
<dbReference type="FunFam" id="3.90.1300.10:FF:000003">
    <property type="entry name" value="Amidase signature enzyme"/>
    <property type="match status" value="1"/>
</dbReference>
<evidence type="ECO:0000313" key="8">
    <source>
        <dbReference type="Proteomes" id="UP000639403"/>
    </source>
</evidence>
<accession>A0A8H7P8K6</accession>
<dbReference type="AlphaFoldDB" id="A0A8H7P8K6"/>
<dbReference type="GO" id="GO:0004040">
    <property type="term" value="F:amidase activity"/>
    <property type="evidence" value="ECO:0007669"/>
    <property type="project" value="UniProtKB-EC"/>
</dbReference>
<evidence type="ECO:0000313" key="7">
    <source>
        <dbReference type="EMBL" id="KAF9819684.1"/>
    </source>
</evidence>
<evidence type="ECO:0000256" key="3">
    <source>
        <dbReference type="ARBA" id="ARBA00012922"/>
    </source>
</evidence>
<dbReference type="InterPro" id="IPR036928">
    <property type="entry name" value="AS_sf"/>
</dbReference>
<keyword evidence="4" id="KW-0378">Hydrolase</keyword>
<proteinExistence type="inferred from homology"/>
<name>A0A8H7P8K6_9APHY</name>
<comment type="similarity">
    <text evidence="2">Belongs to the amidase family.</text>
</comment>
<sequence length="557" mass="61422">MSSYFAHRRDCRSKQAERRTRIESLPPAYHEPLSSADKVILTKPIAEVVSGVQSGSLSPSDVLLAYGKKALRAHAATNCLTEIMISDAELWARGCRKQGPLAGVPVSLKDEHAVAGYDACIGYSAWVGKHAPRDSALVRLLRDAGAVLYVKTNVPITMFSFECTNDLFGRTTNPHNANYAPGGSSGGEAALLAYGGSRVGVGSDGAGSVRVPSHYSGTYTIKASSSRFLKSGNGPTSSPGMEGVSVAFSPMARTLADLETFWRAVMSMKPWEYDPHVAPIPWREVELPPTKPVRWGVIWDDGVVAPSPACLRALQDVVSALESNGHEVVAIEPPSLFEGLELGSQLFYADSGKLCVAPMRTGEYQDPGVEQALAMFRAPRFIKRLYAWYIRRVRRDPQYAALIEDWFDKTVPQYLGLVARREAYRARWHEFWQNEGLDFVVTVPNAHPAVPNGGMLEGWKSCTYTVLFNLLDYSAGVLPVTHVDKERDVLLSAFKPRNAIEAGAYRMYDAQKMHGLPVGVQIVGRRFQEEKVLEGMKTVERLLRREGKAYEVLERDV</sequence>
<evidence type="ECO:0000256" key="4">
    <source>
        <dbReference type="ARBA" id="ARBA00022801"/>
    </source>
</evidence>
<dbReference type="Pfam" id="PF01425">
    <property type="entry name" value="Amidase"/>
    <property type="match status" value="1"/>
</dbReference>
<organism evidence="7 8">
    <name type="scientific">Rhodonia placenta</name>
    <dbReference type="NCBI Taxonomy" id="104341"/>
    <lineage>
        <taxon>Eukaryota</taxon>
        <taxon>Fungi</taxon>
        <taxon>Dikarya</taxon>
        <taxon>Basidiomycota</taxon>
        <taxon>Agaricomycotina</taxon>
        <taxon>Agaricomycetes</taxon>
        <taxon>Polyporales</taxon>
        <taxon>Adustoporiaceae</taxon>
        <taxon>Rhodonia</taxon>
    </lineage>
</organism>
<gene>
    <name evidence="7" type="ORF">IEO21_01949</name>
</gene>
<dbReference type="SUPFAM" id="SSF75304">
    <property type="entry name" value="Amidase signature (AS) enzymes"/>
    <property type="match status" value="1"/>
</dbReference>
<feature type="active site" description="Acyl-ester intermediate" evidence="5">
    <location>
        <position position="208"/>
    </location>
</feature>
<reference evidence="7" key="2">
    <citation type="journal article" name="Front. Microbiol.">
        <title>Degradative Capacity of Two Strains of Rhodonia placenta: From Phenotype to Genotype.</title>
        <authorList>
            <person name="Kolle M."/>
            <person name="Horta M.A.C."/>
            <person name="Nowrousian M."/>
            <person name="Ohm R.A."/>
            <person name="Benz J.P."/>
            <person name="Pilgard A."/>
        </authorList>
    </citation>
    <scope>NUCLEOTIDE SEQUENCE</scope>
    <source>
        <strain evidence="7">FPRL280</strain>
    </source>
</reference>
<evidence type="ECO:0000259" key="6">
    <source>
        <dbReference type="Pfam" id="PF01425"/>
    </source>
</evidence>
<feature type="active site" description="Charge relay system" evidence="5">
    <location>
        <position position="184"/>
    </location>
</feature>
<dbReference type="PROSITE" id="PS00571">
    <property type="entry name" value="AMIDASES"/>
    <property type="match status" value="1"/>
</dbReference>
<dbReference type="Proteomes" id="UP000639403">
    <property type="component" value="Unassembled WGS sequence"/>
</dbReference>
<feature type="active site" description="Charge relay system" evidence="5">
    <location>
        <position position="109"/>
    </location>
</feature>
<dbReference type="EMBL" id="JADOXO010000016">
    <property type="protein sequence ID" value="KAF9819684.1"/>
    <property type="molecule type" value="Genomic_DNA"/>
</dbReference>
<dbReference type="PIRSF" id="PIRSF001221">
    <property type="entry name" value="Amidase_fungi"/>
    <property type="match status" value="1"/>
</dbReference>
<reference evidence="7" key="1">
    <citation type="submission" date="2020-11" db="EMBL/GenBank/DDBJ databases">
        <authorList>
            <person name="Koelle M."/>
            <person name="Horta M.A.C."/>
            <person name="Nowrousian M."/>
            <person name="Ohm R.A."/>
            <person name="Benz P."/>
            <person name="Pilgard A."/>
        </authorList>
    </citation>
    <scope>NUCLEOTIDE SEQUENCE</scope>
    <source>
        <strain evidence="7">FPRL280</strain>
    </source>
</reference>
<comment type="caution">
    <text evidence="7">The sequence shown here is derived from an EMBL/GenBank/DDBJ whole genome shotgun (WGS) entry which is preliminary data.</text>
</comment>
<dbReference type="Gene3D" id="3.90.1300.10">
    <property type="entry name" value="Amidase signature (AS) domain"/>
    <property type="match status" value="1"/>
</dbReference>